<feature type="compositionally biased region" description="Basic residues" evidence="13">
    <location>
        <begin position="1264"/>
        <end position="1277"/>
    </location>
</feature>
<dbReference type="GO" id="GO:0070987">
    <property type="term" value="P:error-free translesion synthesis"/>
    <property type="evidence" value="ECO:0007669"/>
    <property type="project" value="TreeGrafter"/>
</dbReference>
<accession>A0A9P6Q190</accession>
<evidence type="ECO:0000256" key="11">
    <source>
        <dbReference type="ARBA" id="ARBA00023204"/>
    </source>
</evidence>
<dbReference type="GO" id="GO:0042276">
    <property type="term" value="P:error-prone translesion synthesis"/>
    <property type="evidence" value="ECO:0007669"/>
    <property type="project" value="TreeGrafter"/>
</dbReference>
<keyword evidence="17" id="KW-1185">Reference proteome</keyword>
<feature type="compositionally biased region" description="Polar residues" evidence="13">
    <location>
        <begin position="1291"/>
        <end position="1306"/>
    </location>
</feature>
<feature type="compositionally biased region" description="Pro residues" evidence="13">
    <location>
        <begin position="1041"/>
        <end position="1051"/>
    </location>
</feature>
<feature type="compositionally biased region" description="Basic and acidic residues" evidence="13">
    <location>
        <begin position="955"/>
        <end position="968"/>
    </location>
</feature>
<keyword evidence="12" id="KW-0539">Nucleus</keyword>
<keyword evidence="7" id="KW-0479">Metal-binding</keyword>
<feature type="compositionally biased region" description="Basic and acidic residues" evidence="13">
    <location>
        <begin position="1567"/>
        <end position="1580"/>
    </location>
</feature>
<dbReference type="PANTHER" id="PTHR45990">
    <property type="entry name" value="DNA REPAIR PROTEIN REV1"/>
    <property type="match status" value="1"/>
</dbReference>
<dbReference type="Pfam" id="PF21999">
    <property type="entry name" value="IMS_HHH_1"/>
    <property type="match status" value="1"/>
</dbReference>
<evidence type="ECO:0000256" key="12">
    <source>
        <dbReference type="ARBA" id="ARBA00023242"/>
    </source>
</evidence>
<dbReference type="Gene3D" id="3.30.1490.100">
    <property type="entry name" value="DNA polymerase, Y-family, little finger domain"/>
    <property type="match status" value="1"/>
</dbReference>
<dbReference type="InterPro" id="IPR043502">
    <property type="entry name" value="DNA/RNA_pol_sf"/>
</dbReference>
<dbReference type="Gene3D" id="1.10.150.20">
    <property type="entry name" value="5' to 3' exonuclease, C-terminal subdomain"/>
    <property type="match status" value="1"/>
</dbReference>
<dbReference type="InterPro" id="IPR053848">
    <property type="entry name" value="IMS_HHH_1"/>
</dbReference>
<dbReference type="Gene3D" id="3.40.50.10190">
    <property type="entry name" value="BRCT domain"/>
    <property type="match status" value="1"/>
</dbReference>
<evidence type="ECO:0000259" key="15">
    <source>
        <dbReference type="PROSITE" id="PS50173"/>
    </source>
</evidence>
<feature type="compositionally biased region" description="Low complexity" evidence="13">
    <location>
        <begin position="1067"/>
        <end position="1080"/>
    </location>
</feature>
<evidence type="ECO:0000256" key="7">
    <source>
        <dbReference type="ARBA" id="ARBA00022723"/>
    </source>
</evidence>
<feature type="compositionally biased region" description="Acidic residues" evidence="13">
    <location>
        <begin position="1313"/>
        <end position="1325"/>
    </location>
</feature>
<feature type="region of interest" description="Disordered" evidence="13">
    <location>
        <begin position="677"/>
        <end position="745"/>
    </location>
</feature>
<feature type="region of interest" description="Disordered" evidence="13">
    <location>
        <begin position="139"/>
        <end position="159"/>
    </location>
</feature>
<feature type="region of interest" description="Disordered" evidence="13">
    <location>
        <begin position="575"/>
        <end position="594"/>
    </location>
</feature>
<feature type="compositionally biased region" description="Pro residues" evidence="13">
    <location>
        <begin position="187"/>
        <end position="202"/>
    </location>
</feature>
<feature type="compositionally biased region" description="Pro residues" evidence="13">
    <location>
        <begin position="714"/>
        <end position="726"/>
    </location>
</feature>
<evidence type="ECO:0000256" key="1">
    <source>
        <dbReference type="ARBA" id="ARBA00004123"/>
    </source>
</evidence>
<dbReference type="InterPro" id="IPR036775">
    <property type="entry name" value="DNA_pol_Y-fam_lit_finger_sf"/>
</dbReference>
<feature type="compositionally biased region" description="Acidic residues" evidence="13">
    <location>
        <begin position="343"/>
        <end position="358"/>
    </location>
</feature>
<comment type="subcellular location">
    <subcellularLocation>
        <location evidence="1">Nucleus</location>
    </subcellularLocation>
</comment>
<feature type="compositionally biased region" description="Acidic residues" evidence="13">
    <location>
        <begin position="1584"/>
        <end position="1593"/>
    </location>
</feature>
<dbReference type="SUPFAM" id="SSF52113">
    <property type="entry name" value="BRCT domain"/>
    <property type="match status" value="1"/>
</dbReference>
<dbReference type="Gene3D" id="3.30.70.270">
    <property type="match status" value="1"/>
</dbReference>
<evidence type="ECO:0000256" key="8">
    <source>
        <dbReference type="ARBA" id="ARBA00022763"/>
    </source>
</evidence>
<feature type="region of interest" description="Disordered" evidence="13">
    <location>
        <begin position="955"/>
        <end position="974"/>
    </location>
</feature>
<dbReference type="OrthoDB" id="427711at2759"/>
<gene>
    <name evidence="16" type="primary">REV1</name>
    <name evidence="16" type="ORF">DFQ27_005773</name>
</gene>
<feature type="compositionally biased region" description="Low complexity" evidence="13">
    <location>
        <begin position="700"/>
        <end position="713"/>
    </location>
</feature>
<evidence type="ECO:0000256" key="4">
    <source>
        <dbReference type="ARBA" id="ARBA00022634"/>
    </source>
</evidence>
<feature type="region of interest" description="Disordered" evidence="13">
    <location>
        <begin position="1215"/>
        <end position="1346"/>
    </location>
</feature>
<dbReference type="FunFam" id="3.30.1490.100:FF:000001">
    <property type="entry name" value="DNA repair protein REV1"/>
    <property type="match status" value="1"/>
</dbReference>
<dbReference type="Gene3D" id="6.10.250.1490">
    <property type="match status" value="1"/>
</dbReference>
<keyword evidence="5 16" id="KW-0808">Transferase</keyword>
<sequence length="1644" mass="178953">MADDPDDDHYAGVSFGDFGTYMRHKKRKLQDQFDLVAAKAPKELPQIFEGVVFYINGFTVPPIHGGEYRQYLSKSQITHIIAMNLTQAKMNEFKNYKVVRPEWVLDSIKAGMRLPWHRYSVLRVAGSLQQFGTRLVAPASQQGSSLIRDNSGSPSLSAQHDSLAFRPNEADLVPSAPKFSPTSSHSMPPPPPPPPTTLPSLPPSDLSSDEPGPDDDEIELMVEDEEMEWDGIDLAGLDEPLSLSPATPRRSQHMTVVDDDDGNDLKFHPSLHQATESSGARSELPSSPAFTGTIGPGSNVGFKLIRVRRSHITPSPVGSLEGETEESFADLSFAEDSRLLRIDEDEEGREEGEGEENEATSGRAGQIEKSSVTGAAGASNIIDHRHPTLIELSNAWNRKNSSVVPGFVAKFFRSSRLHYLSTWKAKLREMMADIQKKDHKITKVKPQNQCIMHIDFDCFFASVGTRDRPELAGKPVGVAHGSGGANSNSEIASCNYLARGFGVKNGMQLKRARSLCPDLVVVPYEFEKYESISLEFYRILLQYADDLQAVSVDEALVDISSRVLPTWNDYELGTNTGASSSSSSSPWPGTTPDVRIPPEEFAQRLRDEIFAATGCQASVGIGPNILLAKLSTKRAKPHGQYIWPSIPGSDRTILELQGDEGEGSQAAKGEGLGMANVSLFVSPPAPNTSTPDEANAIQESSATSPSSSTSSNLPHPPTQPAAGPVPRPKEPRKGGSKGNGIKLLPGVGHRTAQELEERFLVKTIFELQQVERAKLQEYCGMKTGDMLYKACRGIDDTQITADQDKKRQSVSAEISWGVRFENDTQVERFVQDLSVEVSHRLRDIGRKAKSLVIKIMKRKQYVQGHWKHLGHGPVDQYARTGQLPNYTDDPETIAEEAMRLIHFFKFSPLDLRGIGIQMVKLDHGPQGSLASHSFLYDSVQQTTLAAMFSKQRVANEQKRLEQGPHEESEGPVTRADSSIAGLTMTIPLRPPSPAPLPEMEIDRATFEELPENIRQDLSRHHQLKFLSQSSTAALRRASTTSPPPHLPPPPHVQVDELLGDNEGDGIASSSPSSPLHSAHPSLPPWSQVDPDTLIAMSTPMIRKTLGLYADNPRRRVATLGGRAGVGDMEAEEEEEDKPTNRTTTTTTITTTTTTPVRRSVRDALANDKKVLPSPSKLDLSVLQELPDDIRAEIEQEYNAMQENQRLIAMLAAGEGASGSSTTVGNSGPRHGDGSGSDGGEGVSGVSAGKGPATTKAATTTTITGRRRGRPAGSKNKKLHEEVVTGAGANSAPHSTSTTMATVNGHRSVTHPEDEADDEAGEEEEGGERNGDSGLPPPPPPLDPEFLAALPPDLRAEIEANHQAELSRYRLQQLQQQSKKGRQTNKKLPAMAAGIGGDGSRNPSDLTTSVMDPPRSPTTASMTTTATMTDTTADRSHLRPTLDGEREIGPLRQMVTQWVQSTLVATAVLEAGDDIEIITSVNTDTLTSTATTQADSVSIQVDKGPNPEDVSDFIEFLVRVVAMERDLDRVRLLVRWLQRKVAESEASLAQSHHLIQQWWMMRQGRLEEGQEVKRKEEEEKGSGGGEEDEKDEPDTSLGSNASALAMLLHPSSQPAMTWRQALAQIEMAVQGVVRQMYGGTVDLSS</sequence>
<dbReference type="InterPro" id="IPR001126">
    <property type="entry name" value="UmuC"/>
</dbReference>
<feature type="region of interest" description="Disordered" evidence="13">
    <location>
        <begin position="237"/>
        <end position="293"/>
    </location>
</feature>
<evidence type="ECO:0000313" key="16">
    <source>
        <dbReference type="EMBL" id="KAG0256333.1"/>
    </source>
</evidence>
<dbReference type="Gene3D" id="6.10.250.1630">
    <property type="match status" value="1"/>
</dbReference>
<evidence type="ECO:0000256" key="6">
    <source>
        <dbReference type="ARBA" id="ARBA00022695"/>
    </source>
</evidence>
<dbReference type="PANTHER" id="PTHR45990:SF1">
    <property type="entry name" value="DNA REPAIR PROTEIN REV1"/>
    <property type="match status" value="1"/>
</dbReference>
<feature type="compositionally biased region" description="Polar residues" evidence="13">
    <location>
        <begin position="1030"/>
        <end position="1040"/>
    </location>
</feature>
<organism evidence="16 17">
    <name type="scientific">Actinomortierella ambigua</name>
    <dbReference type="NCBI Taxonomy" id="1343610"/>
    <lineage>
        <taxon>Eukaryota</taxon>
        <taxon>Fungi</taxon>
        <taxon>Fungi incertae sedis</taxon>
        <taxon>Mucoromycota</taxon>
        <taxon>Mortierellomycotina</taxon>
        <taxon>Mortierellomycetes</taxon>
        <taxon>Mortierellales</taxon>
        <taxon>Mortierellaceae</taxon>
        <taxon>Actinomortierella</taxon>
    </lineage>
</organism>
<dbReference type="InterPro" id="IPR038401">
    <property type="entry name" value="Rev1_C_sf"/>
</dbReference>
<evidence type="ECO:0000256" key="9">
    <source>
        <dbReference type="ARBA" id="ARBA00022842"/>
    </source>
</evidence>
<dbReference type="Proteomes" id="UP000807716">
    <property type="component" value="Unassembled WGS sequence"/>
</dbReference>
<feature type="region of interest" description="Disordered" evidence="13">
    <location>
        <begin position="339"/>
        <end position="380"/>
    </location>
</feature>
<evidence type="ECO:0000256" key="2">
    <source>
        <dbReference type="ARBA" id="ARBA00010945"/>
    </source>
</evidence>
<dbReference type="GO" id="GO:0005634">
    <property type="term" value="C:nucleus"/>
    <property type="evidence" value="ECO:0007669"/>
    <property type="project" value="UniProtKB-SubCell"/>
</dbReference>
<keyword evidence="8" id="KW-0227">DNA damage</keyword>
<dbReference type="GO" id="GO:0003887">
    <property type="term" value="F:DNA-directed DNA polymerase activity"/>
    <property type="evidence" value="ECO:0007669"/>
    <property type="project" value="InterPro"/>
</dbReference>
<comment type="similarity">
    <text evidence="2">Belongs to the DNA polymerase type-Y family.</text>
</comment>
<evidence type="ECO:0000313" key="17">
    <source>
        <dbReference type="Proteomes" id="UP000807716"/>
    </source>
</evidence>
<protein>
    <recommendedName>
        <fullName evidence="3">DNA repair protein REV1</fullName>
    </recommendedName>
</protein>
<feature type="compositionally biased region" description="Polar residues" evidence="13">
    <location>
        <begin position="1400"/>
        <end position="1409"/>
    </location>
</feature>
<dbReference type="Gene3D" id="1.20.58.1280">
    <property type="entry name" value="DNA repair protein Rev1, C-terminal domain"/>
    <property type="match status" value="1"/>
</dbReference>
<dbReference type="InterPro" id="IPR025527">
    <property type="entry name" value="HUWE1/Rev1_UBM"/>
</dbReference>
<dbReference type="InterPro" id="IPR031991">
    <property type="entry name" value="Rev1_C"/>
</dbReference>
<keyword evidence="11" id="KW-0234">DNA repair</keyword>
<keyword evidence="9" id="KW-0460">Magnesium</keyword>
<feature type="region of interest" description="Disordered" evidence="13">
    <location>
        <begin position="1126"/>
        <end position="1146"/>
    </location>
</feature>
<evidence type="ECO:0000256" key="3">
    <source>
        <dbReference type="ARBA" id="ARBA00020399"/>
    </source>
</evidence>
<dbReference type="CDD" id="cd17719">
    <property type="entry name" value="BRCT_Rev1"/>
    <property type="match status" value="1"/>
</dbReference>
<feature type="compositionally biased region" description="Acidic residues" evidence="13">
    <location>
        <begin position="207"/>
        <end position="216"/>
    </location>
</feature>
<name>A0A9P6Q190_9FUNG</name>
<feature type="region of interest" description="Disordered" evidence="13">
    <location>
        <begin position="171"/>
        <end position="216"/>
    </location>
</feature>
<feature type="domain" description="BRCT" evidence="14">
    <location>
        <begin position="43"/>
        <end position="121"/>
    </location>
</feature>
<feature type="domain" description="UmuC" evidence="15">
    <location>
        <begin position="451"/>
        <end position="642"/>
    </location>
</feature>
<dbReference type="SUPFAM" id="SSF100879">
    <property type="entry name" value="Lesion bypass DNA polymerase (Y-family), little finger domain"/>
    <property type="match status" value="1"/>
</dbReference>
<proteinExistence type="inferred from homology"/>
<dbReference type="Pfam" id="PF00817">
    <property type="entry name" value="IMS"/>
    <property type="match status" value="1"/>
</dbReference>
<dbReference type="InterPro" id="IPR036420">
    <property type="entry name" value="BRCT_dom_sf"/>
</dbReference>
<evidence type="ECO:0000256" key="13">
    <source>
        <dbReference type="SAM" id="MobiDB-lite"/>
    </source>
</evidence>
<evidence type="ECO:0000256" key="10">
    <source>
        <dbReference type="ARBA" id="ARBA00023125"/>
    </source>
</evidence>
<keyword evidence="6" id="KW-0548">Nucleotidyltransferase</keyword>
<dbReference type="GO" id="GO:0046872">
    <property type="term" value="F:metal ion binding"/>
    <property type="evidence" value="ECO:0007669"/>
    <property type="project" value="UniProtKB-KW"/>
</dbReference>
<dbReference type="InterPro" id="IPR043128">
    <property type="entry name" value="Rev_trsase/Diguanyl_cyclase"/>
</dbReference>
<feature type="compositionally biased region" description="Polar residues" evidence="13">
    <location>
        <begin position="272"/>
        <end position="290"/>
    </location>
</feature>
<dbReference type="GO" id="GO:0017125">
    <property type="term" value="F:deoxycytidyl transferase activity"/>
    <property type="evidence" value="ECO:0007669"/>
    <property type="project" value="TreeGrafter"/>
</dbReference>
<feature type="region of interest" description="Disordered" evidence="13">
    <location>
        <begin position="1567"/>
        <end position="1605"/>
    </location>
</feature>
<dbReference type="SMART" id="SM00292">
    <property type="entry name" value="BRCT"/>
    <property type="match status" value="1"/>
</dbReference>
<dbReference type="Pfam" id="PF11799">
    <property type="entry name" value="IMS_C"/>
    <property type="match status" value="1"/>
</dbReference>
<dbReference type="PROSITE" id="PS50173">
    <property type="entry name" value="UMUC"/>
    <property type="match status" value="1"/>
</dbReference>
<dbReference type="Pfam" id="PF14377">
    <property type="entry name" value="UBM"/>
    <property type="match status" value="3"/>
</dbReference>
<comment type="caution">
    <text evidence="16">The sequence shown here is derived from an EMBL/GenBank/DDBJ whole genome shotgun (WGS) entry which is preliminary data.</text>
</comment>
<feature type="compositionally biased region" description="Low complexity" evidence="13">
    <location>
        <begin position="1243"/>
        <end position="1263"/>
    </location>
</feature>
<feature type="compositionally biased region" description="Gly residues" evidence="13">
    <location>
        <begin position="1233"/>
        <end position="1242"/>
    </location>
</feature>
<dbReference type="GO" id="GO:0006281">
    <property type="term" value="P:DNA repair"/>
    <property type="evidence" value="ECO:0007669"/>
    <property type="project" value="UniProtKB-KW"/>
</dbReference>
<dbReference type="EMBL" id="JAAAJB010000414">
    <property type="protein sequence ID" value="KAG0256333.1"/>
    <property type="molecule type" value="Genomic_DNA"/>
</dbReference>
<dbReference type="InterPro" id="IPR017961">
    <property type="entry name" value="DNA_pol_Y-fam_little_finger"/>
</dbReference>
<dbReference type="InterPro" id="IPR001357">
    <property type="entry name" value="BRCT_dom"/>
</dbReference>
<dbReference type="SUPFAM" id="SSF56672">
    <property type="entry name" value="DNA/RNA polymerases"/>
    <property type="match status" value="2"/>
</dbReference>
<dbReference type="PROSITE" id="PS50172">
    <property type="entry name" value="BRCT"/>
    <property type="match status" value="1"/>
</dbReference>
<keyword evidence="10" id="KW-0238">DNA-binding</keyword>
<feature type="region of interest" description="Disordered" evidence="13">
    <location>
        <begin position="1372"/>
        <end position="1421"/>
    </location>
</feature>
<dbReference type="Gene3D" id="3.40.1170.60">
    <property type="match status" value="1"/>
</dbReference>
<reference evidence="16" key="1">
    <citation type="journal article" date="2020" name="Fungal Divers.">
        <title>Resolving the Mortierellaceae phylogeny through synthesis of multi-gene phylogenetics and phylogenomics.</title>
        <authorList>
            <person name="Vandepol N."/>
            <person name="Liber J."/>
            <person name="Desiro A."/>
            <person name="Na H."/>
            <person name="Kennedy M."/>
            <person name="Barry K."/>
            <person name="Grigoriev I.V."/>
            <person name="Miller A.N."/>
            <person name="O'Donnell K."/>
            <person name="Stajich J.E."/>
            <person name="Bonito G."/>
        </authorList>
    </citation>
    <scope>NUCLEOTIDE SEQUENCE</scope>
    <source>
        <strain evidence="16">BC1065</strain>
    </source>
</reference>
<evidence type="ECO:0000256" key="5">
    <source>
        <dbReference type="ARBA" id="ARBA00022679"/>
    </source>
</evidence>
<evidence type="ECO:0000259" key="14">
    <source>
        <dbReference type="PROSITE" id="PS50172"/>
    </source>
</evidence>
<dbReference type="GO" id="GO:0003684">
    <property type="term" value="F:damaged DNA binding"/>
    <property type="evidence" value="ECO:0007669"/>
    <property type="project" value="InterPro"/>
</dbReference>
<dbReference type="Pfam" id="PF16727">
    <property type="entry name" value="REV1_C"/>
    <property type="match status" value="1"/>
</dbReference>
<feature type="region of interest" description="Disordered" evidence="13">
    <location>
        <begin position="1030"/>
        <end position="1090"/>
    </location>
</feature>
<keyword evidence="4" id="KW-0237">DNA synthesis</keyword>